<keyword evidence="1" id="KW-0378">Hydrolase</keyword>
<keyword evidence="2" id="KW-1185">Reference proteome</keyword>
<name>A0A2K9EIN9_9RHOB</name>
<dbReference type="GO" id="GO:0016787">
    <property type="term" value="F:hydrolase activity"/>
    <property type="evidence" value="ECO:0007669"/>
    <property type="project" value="UniProtKB-KW"/>
</dbReference>
<dbReference type="PRINTS" id="PR00413">
    <property type="entry name" value="HADHALOGNASE"/>
</dbReference>
<dbReference type="Proteomes" id="UP000233742">
    <property type="component" value="Chromosome"/>
</dbReference>
<dbReference type="SFLD" id="SFLDG01129">
    <property type="entry name" value="C1.5:_HAD__Beta-PGM__Phosphata"/>
    <property type="match status" value="1"/>
</dbReference>
<dbReference type="InterPro" id="IPR006439">
    <property type="entry name" value="HAD-SF_hydro_IA"/>
</dbReference>
<dbReference type="Pfam" id="PF00702">
    <property type="entry name" value="Hydrolase"/>
    <property type="match status" value="1"/>
</dbReference>
<gene>
    <name evidence="1" type="ORF">CUV01_13325</name>
</gene>
<dbReference type="PANTHER" id="PTHR43611">
    <property type="entry name" value="ALPHA-D-GLUCOSE 1-PHOSPHATE PHOSPHATASE"/>
    <property type="match status" value="1"/>
</dbReference>
<dbReference type="SUPFAM" id="SSF56784">
    <property type="entry name" value="HAD-like"/>
    <property type="match status" value="1"/>
</dbReference>
<evidence type="ECO:0000313" key="1">
    <source>
        <dbReference type="EMBL" id="AUH34239.1"/>
    </source>
</evidence>
<organism evidence="1 2">
    <name type="scientific">Paracoccus tegillarcae</name>
    <dbReference type="NCBI Taxonomy" id="1529068"/>
    <lineage>
        <taxon>Bacteria</taxon>
        <taxon>Pseudomonadati</taxon>
        <taxon>Pseudomonadota</taxon>
        <taxon>Alphaproteobacteria</taxon>
        <taxon>Rhodobacterales</taxon>
        <taxon>Paracoccaceae</taxon>
        <taxon>Paracoccus</taxon>
    </lineage>
</organism>
<dbReference type="InterPro" id="IPR036412">
    <property type="entry name" value="HAD-like_sf"/>
</dbReference>
<dbReference type="Gene3D" id="3.40.50.1000">
    <property type="entry name" value="HAD superfamily/HAD-like"/>
    <property type="match status" value="1"/>
</dbReference>
<dbReference type="AlphaFoldDB" id="A0A2K9EIN9"/>
<evidence type="ECO:0000313" key="2">
    <source>
        <dbReference type="Proteomes" id="UP000233742"/>
    </source>
</evidence>
<protein>
    <submittedName>
        <fullName evidence="1">HAD family hydrolase</fullName>
    </submittedName>
</protein>
<dbReference type="SFLD" id="SFLDS00003">
    <property type="entry name" value="Haloacid_Dehalogenase"/>
    <property type="match status" value="1"/>
</dbReference>
<reference evidence="1 2" key="1">
    <citation type="submission" date="2017-12" db="EMBL/GenBank/DDBJ databases">
        <authorList>
            <person name="Hurst M.R.H."/>
        </authorList>
    </citation>
    <scope>NUCLEOTIDE SEQUENCE [LARGE SCALE GENOMIC DNA]</scope>
    <source>
        <strain evidence="1 2">BM15</strain>
    </source>
</reference>
<proteinExistence type="predicted"/>
<dbReference type="KEGG" id="paro:CUV01_13325"/>
<dbReference type="EMBL" id="CP025408">
    <property type="protein sequence ID" value="AUH34239.1"/>
    <property type="molecule type" value="Genomic_DNA"/>
</dbReference>
<sequence length="221" mass="24109">MTDPQGALVLDFGGVISRTMFETHEHSERALGLAPGSLTWRGPFDPAGDPLWRAMQADEISERDYWLTRTQEVGALVGAEWTLMQEFVIAARGAEASEILRPEALAAMKTVKASGLKLAVLSNELDLFYGADFRHGLPFWDDLDVVVDATYTRILKPDPRAYEDCIIQLGLAPADCVFVDDQARNIAGAERVGMQTVHFDVTNPGASYARALDLLGVSAIA</sequence>
<dbReference type="OrthoDB" id="9807742at2"/>
<dbReference type="NCBIfam" id="TIGR01509">
    <property type="entry name" value="HAD-SF-IA-v3"/>
    <property type="match status" value="1"/>
</dbReference>
<accession>A0A2K9EIN9</accession>
<dbReference type="RefSeq" id="WP_101460901.1">
    <property type="nucleotide sequence ID" value="NZ_CP025408.1"/>
</dbReference>
<dbReference type="InterPro" id="IPR023214">
    <property type="entry name" value="HAD_sf"/>
</dbReference>
<dbReference type="PANTHER" id="PTHR43611:SF3">
    <property type="entry name" value="FLAVIN MONONUCLEOTIDE HYDROLASE 1, CHLOROPLATIC"/>
    <property type="match status" value="1"/>
</dbReference>